<dbReference type="InterPro" id="IPR036411">
    <property type="entry name" value="TorD-like_sf"/>
</dbReference>
<evidence type="ECO:0000256" key="1">
    <source>
        <dbReference type="ARBA" id="ARBA00023186"/>
    </source>
</evidence>
<dbReference type="Pfam" id="PF02613">
    <property type="entry name" value="Nitrate_red_del"/>
    <property type="match status" value="1"/>
</dbReference>
<proteinExistence type="predicted"/>
<gene>
    <name evidence="2" type="ORF">SAMN02745220_04451</name>
</gene>
<evidence type="ECO:0000313" key="2">
    <source>
        <dbReference type="EMBL" id="SHO52241.1"/>
    </source>
</evidence>
<dbReference type="SUPFAM" id="SSF89155">
    <property type="entry name" value="TorD-like"/>
    <property type="match status" value="1"/>
</dbReference>
<keyword evidence="3" id="KW-1185">Reference proteome</keyword>
<dbReference type="InterPro" id="IPR020945">
    <property type="entry name" value="DMSO/NO3_reduct_chaperone"/>
</dbReference>
<evidence type="ECO:0000313" key="3">
    <source>
        <dbReference type="Proteomes" id="UP000184603"/>
    </source>
</evidence>
<reference evidence="2 3" key="1">
    <citation type="submission" date="2016-12" db="EMBL/GenBank/DDBJ databases">
        <authorList>
            <person name="Song W.-J."/>
            <person name="Kurnit D.M."/>
        </authorList>
    </citation>
    <scope>NUCLEOTIDE SEQUENCE [LARGE SCALE GENOMIC DNA]</scope>
    <source>
        <strain evidence="2 3">DSM 18488</strain>
    </source>
</reference>
<dbReference type="AlphaFoldDB" id="A0A1M7YHZ9"/>
<protein>
    <submittedName>
        <fullName evidence="2">Chaperone TorD involved in molybdoenzyme TorA maturation</fullName>
    </submittedName>
</protein>
<name>A0A1M7YHZ9_9BACT</name>
<dbReference type="Proteomes" id="UP000184603">
    <property type="component" value="Unassembled WGS sequence"/>
</dbReference>
<dbReference type="InterPro" id="IPR050289">
    <property type="entry name" value="TorD/DmsD_chaperones"/>
</dbReference>
<organism evidence="2 3">
    <name type="scientific">Desulfopila aestuarii DSM 18488</name>
    <dbReference type="NCBI Taxonomy" id="1121416"/>
    <lineage>
        <taxon>Bacteria</taxon>
        <taxon>Pseudomonadati</taxon>
        <taxon>Thermodesulfobacteriota</taxon>
        <taxon>Desulfobulbia</taxon>
        <taxon>Desulfobulbales</taxon>
        <taxon>Desulfocapsaceae</taxon>
        <taxon>Desulfopila</taxon>
    </lineage>
</organism>
<dbReference type="RefSeq" id="WP_073615859.1">
    <property type="nucleotide sequence ID" value="NZ_FRFE01000033.1"/>
</dbReference>
<keyword evidence="1" id="KW-0143">Chaperone</keyword>
<dbReference type="PANTHER" id="PTHR34227:SF1">
    <property type="entry name" value="DIMETHYL SULFOXIDE REDUCTASE CHAPERONE-RELATED"/>
    <property type="match status" value="1"/>
</dbReference>
<dbReference type="Gene3D" id="1.10.3480.10">
    <property type="entry name" value="TorD-like"/>
    <property type="match status" value="1"/>
</dbReference>
<dbReference type="PANTHER" id="PTHR34227">
    <property type="entry name" value="CHAPERONE PROTEIN YCDY"/>
    <property type="match status" value="1"/>
</dbReference>
<accession>A0A1M7YHZ9</accession>
<dbReference type="EMBL" id="FRFE01000033">
    <property type="protein sequence ID" value="SHO52241.1"/>
    <property type="molecule type" value="Genomic_DNA"/>
</dbReference>
<sequence length="225" mass="25261">MNTILDHSADEILDRGNCFKLLAACFYEPEKKLFIEEALCDKLHGLLEKCAPGAAGHVKTMQESLLKLEEQQLKIDYSALFVGPFELIAAPYGSIYLENERKVMGESTLAVQRFYENSGLMLDIQEPPDHIAIELEFMSFLCISEAEALTTGDMETAIRQRELQVDFATTMMSWIPLLAENIQAGAQTEYYKALASCLERFYDISLAIYDPGVTPACYEQPNTCS</sequence>
<dbReference type="STRING" id="1121416.SAMN02745220_04451"/>
<dbReference type="OrthoDB" id="13061at2"/>